<feature type="region of interest" description="Disordered" evidence="1">
    <location>
        <begin position="403"/>
        <end position="452"/>
    </location>
</feature>
<dbReference type="PANTHER" id="PTHR31048">
    <property type="entry name" value="OS03G0233200 PROTEIN"/>
    <property type="match status" value="1"/>
</dbReference>
<name>A0A165BY61_EXIGL</name>
<evidence type="ECO:0000256" key="2">
    <source>
        <dbReference type="SAM" id="Phobius"/>
    </source>
</evidence>
<evidence type="ECO:0000313" key="4">
    <source>
        <dbReference type="EMBL" id="KZV81466.1"/>
    </source>
</evidence>
<evidence type="ECO:0000256" key="1">
    <source>
        <dbReference type="SAM" id="MobiDB-lite"/>
    </source>
</evidence>
<dbReference type="SUPFAM" id="SSF49870">
    <property type="entry name" value="Osmotin, thaumatin-like protein"/>
    <property type="match status" value="1"/>
</dbReference>
<keyword evidence="5" id="KW-1185">Reference proteome</keyword>
<dbReference type="STRING" id="1314781.A0A165BY61"/>
<dbReference type="SMART" id="SM00205">
    <property type="entry name" value="THN"/>
    <property type="match status" value="1"/>
</dbReference>
<protein>
    <submittedName>
        <fullName evidence="4">Osmotin, thaumatin-like protein</fullName>
    </submittedName>
</protein>
<evidence type="ECO:0000313" key="5">
    <source>
        <dbReference type="Proteomes" id="UP000077266"/>
    </source>
</evidence>
<dbReference type="InterPro" id="IPR037176">
    <property type="entry name" value="Osmotin/thaumatin-like_sf"/>
</dbReference>
<organism evidence="4 5">
    <name type="scientific">Exidia glandulosa HHB12029</name>
    <dbReference type="NCBI Taxonomy" id="1314781"/>
    <lineage>
        <taxon>Eukaryota</taxon>
        <taxon>Fungi</taxon>
        <taxon>Dikarya</taxon>
        <taxon>Basidiomycota</taxon>
        <taxon>Agaricomycotina</taxon>
        <taxon>Agaricomycetes</taxon>
        <taxon>Auriculariales</taxon>
        <taxon>Exidiaceae</taxon>
        <taxon>Exidia</taxon>
    </lineage>
</organism>
<dbReference type="InParanoid" id="A0A165BY61"/>
<dbReference type="InterPro" id="IPR001938">
    <property type="entry name" value="Thaumatin"/>
</dbReference>
<feature type="compositionally biased region" description="Low complexity" evidence="1">
    <location>
        <begin position="417"/>
        <end position="427"/>
    </location>
</feature>
<evidence type="ECO:0000256" key="3">
    <source>
        <dbReference type="SAM" id="SignalP"/>
    </source>
</evidence>
<gene>
    <name evidence="4" type="ORF">EXIGLDRAFT_658251</name>
</gene>
<dbReference type="OrthoDB" id="430315at2759"/>
<feature type="region of interest" description="Disordered" evidence="1">
    <location>
        <begin position="273"/>
        <end position="318"/>
    </location>
</feature>
<reference evidence="4 5" key="1">
    <citation type="journal article" date="2016" name="Mol. Biol. Evol.">
        <title>Comparative Genomics of Early-Diverging Mushroom-Forming Fungi Provides Insights into the Origins of Lignocellulose Decay Capabilities.</title>
        <authorList>
            <person name="Nagy L.G."/>
            <person name="Riley R."/>
            <person name="Tritt A."/>
            <person name="Adam C."/>
            <person name="Daum C."/>
            <person name="Floudas D."/>
            <person name="Sun H."/>
            <person name="Yadav J.S."/>
            <person name="Pangilinan J."/>
            <person name="Larsson K.H."/>
            <person name="Matsuura K."/>
            <person name="Barry K."/>
            <person name="Labutti K."/>
            <person name="Kuo R."/>
            <person name="Ohm R.A."/>
            <person name="Bhattacharya S.S."/>
            <person name="Shirouzu T."/>
            <person name="Yoshinaga Y."/>
            <person name="Martin F.M."/>
            <person name="Grigoriev I.V."/>
            <person name="Hibbett D.S."/>
        </authorList>
    </citation>
    <scope>NUCLEOTIDE SEQUENCE [LARGE SCALE GENOMIC DNA]</scope>
    <source>
        <strain evidence="4 5">HHB12029</strain>
    </source>
</reference>
<feature type="signal peptide" evidence="3">
    <location>
        <begin position="1"/>
        <end position="23"/>
    </location>
</feature>
<keyword evidence="2" id="KW-0472">Membrane</keyword>
<keyword evidence="2" id="KW-1133">Transmembrane helix</keyword>
<dbReference type="PROSITE" id="PS51367">
    <property type="entry name" value="THAUMATIN_2"/>
    <property type="match status" value="1"/>
</dbReference>
<dbReference type="Gene3D" id="2.60.110.10">
    <property type="entry name" value="Thaumatin"/>
    <property type="match status" value="1"/>
</dbReference>
<keyword evidence="2" id="KW-0812">Transmembrane</keyword>
<dbReference type="AlphaFoldDB" id="A0A165BY61"/>
<feature type="transmembrane region" description="Helical" evidence="2">
    <location>
        <begin position="324"/>
        <end position="347"/>
    </location>
</feature>
<proteinExistence type="predicted"/>
<keyword evidence="3" id="KW-0732">Signal</keyword>
<dbReference type="Proteomes" id="UP000077266">
    <property type="component" value="Unassembled WGS sequence"/>
</dbReference>
<feature type="chain" id="PRO_5007855790" evidence="3">
    <location>
        <begin position="24"/>
        <end position="452"/>
    </location>
</feature>
<dbReference type="EMBL" id="KV426390">
    <property type="protein sequence ID" value="KZV81466.1"/>
    <property type="molecule type" value="Genomic_DNA"/>
</dbReference>
<sequence length="452" mass="45843">MSTVTFATTTLLVSLLAIAPVRGARTITILNQCDQSIWPAIFTMAGSAPSTSTGWEAAPGTSLTFAAENDWEGRIWARTKCDFTDKTKSGAEQCETGGCSDGLLCASFVSGAPASVVELTLTAVGNTTTITPDFYDVSLVDGFNLPVRVELTDGPATCPAAGCANDLLPQCPSELAVKVGGSTVACSSACRANIDGNPTNSSNCCTGSFASPSACPPNKTQFYDFFKSSCPQAYASPFDDAASLVGTCVTASIADAEYKISFCPGNTLSSGQTTTSTSSTTANGTPAPSPVTSGTSSQSAAAGNSTSTMPAASASSSHRSDTGAIAGAAVGAVGGLALIAALLFFLYRRRRRAEAAAAAVRREDQTNAISAYPTMTAHATAAVSSPVTSSSKVVLHSKTDNVAASSSSALGRGRTGSVSAPSSSGYSTWVPPSQAPHVDMPPPAYSTISRQR</sequence>
<dbReference type="Pfam" id="PF00314">
    <property type="entry name" value="Thaumatin"/>
    <property type="match status" value="1"/>
</dbReference>
<accession>A0A165BY61</accession>
<dbReference type="NCBIfam" id="TIGR01167">
    <property type="entry name" value="LPXTG_anchor"/>
    <property type="match status" value="1"/>
</dbReference>